<comment type="caution">
    <text evidence="1">The sequence shown here is derived from an EMBL/GenBank/DDBJ whole genome shotgun (WGS) entry which is preliminary data.</text>
</comment>
<proteinExistence type="predicted"/>
<evidence type="ECO:0000313" key="2">
    <source>
        <dbReference type="Proteomes" id="UP000638263"/>
    </source>
</evidence>
<dbReference type="AlphaFoldDB" id="A0A917W0L2"/>
<reference evidence="1" key="2">
    <citation type="submission" date="2020-09" db="EMBL/GenBank/DDBJ databases">
        <authorList>
            <person name="Sun Q."/>
            <person name="Zhou Y."/>
        </authorList>
    </citation>
    <scope>NUCLEOTIDE SEQUENCE</scope>
    <source>
        <strain evidence="1">CGMCC 4.3508</strain>
    </source>
</reference>
<dbReference type="EMBL" id="BMMH01000054">
    <property type="protein sequence ID" value="GGL47394.1"/>
    <property type="molecule type" value="Genomic_DNA"/>
</dbReference>
<reference evidence="1" key="1">
    <citation type="journal article" date="2014" name="Int. J. Syst. Evol. Microbiol.">
        <title>Complete genome sequence of Corynebacterium casei LMG S-19264T (=DSM 44701T), isolated from a smear-ripened cheese.</title>
        <authorList>
            <consortium name="US DOE Joint Genome Institute (JGI-PGF)"/>
            <person name="Walter F."/>
            <person name="Albersmeier A."/>
            <person name="Kalinowski J."/>
            <person name="Ruckert C."/>
        </authorList>
    </citation>
    <scope>NUCLEOTIDE SEQUENCE</scope>
    <source>
        <strain evidence="1">CGMCC 4.3508</strain>
    </source>
</reference>
<protein>
    <submittedName>
        <fullName evidence="1">Uncharacterized protein</fullName>
    </submittedName>
</protein>
<evidence type="ECO:0000313" key="1">
    <source>
        <dbReference type="EMBL" id="GGL47394.1"/>
    </source>
</evidence>
<accession>A0A917W0L2</accession>
<name>A0A917W0L2_9NOCA</name>
<dbReference type="Proteomes" id="UP000638263">
    <property type="component" value="Unassembled WGS sequence"/>
</dbReference>
<sequence>MMDSSDFIARLRRFGSLEWYRHAGGGVDGEYFRPPLVVWRFSEPRPVWVAETLQRIVGDERREVDWLFDTARRNWVLVPSYVMEEKARHGFATEAQAADLIARENPEYGRRSVRDFDRIIVALDSVPGR</sequence>
<dbReference type="RefSeq" id="WP_058854613.1">
    <property type="nucleotide sequence ID" value="NZ_BMMH01000054.1"/>
</dbReference>
<keyword evidence="2" id="KW-1185">Reference proteome</keyword>
<gene>
    <name evidence="1" type="ORF">GCM10011588_72860</name>
</gene>
<organism evidence="1 2">
    <name type="scientific">Nocardia jinanensis</name>
    <dbReference type="NCBI Taxonomy" id="382504"/>
    <lineage>
        <taxon>Bacteria</taxon>
        <taxon>Bacillati</taxon>
        <taxon>Actinomycetota</taxon>
        <taxon>Actinomycetes</taxon>
        <taxon>Mycobacteriales</taxon>
        <taxon>Nocardiaceae</taxon>
        <taxon>Nocardia</taxon>
    </lineage>
</organism>